<gene>
    <name evidence="3" type="ORF">BSTOLATCC_MIC53801</name>
</gene>
<feature type="compositionally biased region" description="Polar residues" evidence="2">
    <location>
        <begin position="18"/>
        <end position="27"/>
    </location>
</feature>
<evidence type="ECO:0000256" key="1">
    <source>
        <dbReference type="SAM" id="Coils"/>
    </source>
</evidence>
<evidence type="ECO:0000313" key="4">
    <source>
        <dbReference type="Proteomes" id="UP001162131"/>
    </source>
</evidence>
<dbReference type="AlphaFoldDB" id="A0AAU9K4A6"/>
<feature type="coiled-coil region" evidence="1">
    <location>
        <begin position="167"/>
        <end position="201"/>
    </location>
</feature>
<evidence type="ECO:0008006" key="5">
    <source>
        <dbReference type="Google" id="ProtNLM"/>
    </source>
</evidence>
<dbReference type="EMBL" id="CAJZBQ010000053">
    <property type="protein sequence ID" value="CAG9331738.1"/>
    <property type="molecule type" value="Genomic_DNA"/>
</dbReference>
<evidence type="ECO:0000256" key="2">
    <source>
        <dbReference type="SAM" id="MobiDB-lite"/>
    </source>
</evidence>
<feature type="region of interest" description="Disordered" evidence="2">
    <location>
        <begin position="1"/>
        <end position="27"/>
    </location>
</feature>
<protein>
    <recommendedName>
        <fullName evidence="5">Translin-associated factor X-interacting protein 1 N-terminal domain-containing protein</fullName>
    </recommendedName>
</protein>
<organism evidence="3 4">
    <name type="scientific">Blepharisma stoltei</name>
    <dbReference type="NCBI Taxonomy" id="1481888"/>
    <lineage>
        <taxon>Eukaryota</taxon>
        <taxon>Sar</taxon>
        <taxon>Alveolata</taxon>
        <taxon>Ciliophora</taxon>
        <taxon>Postciliodesmatophora</taxon>
        <taxon>Heterotrichea</taxon>
        <taxon>Heterotrichida</taxon>
        <taxon>Blepharismidae</taxon>
        <taxon>Blepharisma</taxon>
    </lineage>
</organism>
<dbReference type="Proteomes" id="UP001162131">
    <property type="component" value="Unassembled WGS sequence"/>
</dbReference>
<sequence>MSIRRKLTKSSDFDFPQASGSVTPVKNPSFSQNFSIAAGKKQASLTKLPTMKNLQKKLSLKVLAPKPKAFFNDNSESDQNSWFKEFSLIDDKVRNFCSSESSKLVNNKIRFQIDILEEMIKLPSGISDFLKFIQLTLRDILTELESNKWRKKYEDKSKKVTALISEKMILNEKIEHLLSQNAELKNRLDELRLKNIKTIEAFGKCKESSQYKLYKDVNEKNQLIKEIKCDINLYRSRETKIIMMLQELRARGYGIENIIKRYNIFGEECPITVNHSINDSNISYSSATMDYFQESPI</sequence>
<keyword evidence="1" id="KW-0175">Coiled coil</keyword>
<accession>A0AAU9K4A6</accession>
<comment type="caution">
    <text evidence="3">The sequence shown here is derived from an EMBL/GenBank/DDBJ whole genome shotgun (WGS) entry which is preliminary data.</text>
</comment>
<keyword evidence="4" id="KW-1185">Reference proteome</keyword>
<proteinExistence type="predicted"/>
<evidence type="ECO:0000313" key="3">
    <source>
        <dbReference type="EMBL" id="CAG9331738.1"/>
    </source>
</evidence>
<reference evidence="3" key="1">
    <citation type="submission" date="2021-09" db="EMBL/GenBank/DDBJ databases">
        <authorList>
            <consortium name="AG Swart"/>
            <person name="Singh M."/>
            <person name="Singh A."/>
            <person name="Seah K."/>
            <person name="Emmerich C."/>
        </authorList>
    </citation>
    <scope>NUCLEOTIDE SEQUENCE</scope>
    <source>
        <strain evidence="3">ATCC30299</strain>
    </source>
</reference>
<name>A0AAU9K4A6_9CILI</name>